<keyword evidence="6" id="KW-0732">Signal</keyword>
<evidence type="ECO:0000259" key="7">
    <source>
        <dbReference type="Pfam" id="PF00135"/>
    </source>
</evidence>
<dbReference type="AlphaFoldDB" id="A0A9P0BDN7"/>
<dbReference type="PROSITE" id="PS00122">
    <property type="entry name" value="CARBOXYLESTERASE_B_1"/>
    <property type="match status" value="1"/>
</dbReference>
<dbReference type="EMBL" id="OV121138">
    <property type="protein sequence ID" value="CAH0561137.1"/>
    <property type="molecule type" value="Genomic_DNA"/>
</dbReference>
<comment type="similarity">
    <text evidence="1 6">Belongs to the type-B carboxylesterase/lipase family.</text>
</comment>
<evidence type="ECO:0000256" key="5">
    <source>
        <dbReference type="ARBA" id="ARBA00023180"/>
    </source>
</evidence>
<dbReference type="InterPro" id="IPR019819">
    <property type="entry name" value="Carboxylesterase_B_CS"/>
</dbReference>
<accession>A0A9P0BDN7</accession>
<evidence type="ECO:0000313" key="8">
    <source>
        <dbReference type="EMBL" id="CAH0561137.1"/>
    </source>
</evidence>
<dbReference type="Pfam" id="PF00135">
    <property type="entry name" value="COesterase"/>
    <property type="match status" value="1"/>
</dbReference>
<sequence length="551" mass="61615">MWSINMSGTFILFLFVSVIYHGQGSDVITSVGLVSGYLKTSYGGKPYSAFEGIPYAKPPVGNLRFEEAQPADPWIGKWNATTSHECIQTDISKKIIGLEDCLYLNVYVPREQPLSLEELSVIVHIHGGGFKVGSPHSYTAADYLMDKNVIFVTFNYRLGVFGFLSTGDEVVPGNLGLKDQLLALKWVKDNIKYFGGNPNSITLTGFSAGGASSHLHYLSPKSRGLFNRGVSHSGTALNLWSTKPVDSVVTKAKGISRALGCPVESSREMVDCLKQRPALDLLKKSIESEDDLLAMDFVPVVDGDFLPKAPLDILMDKNLPDIPWIFSNTAEDGIMPSGLFAEKFDEVNEGWTKMAPHILLFSQTQPQSDWEQISQTIKNYYIGTDEKISASTYRQLVKLFTDRYFITEAERAAKLQSKAVKSSVYYYFYNYRTTATFSDLDFPNLKPEFKGISHGDDILHLYGEIFPNRQLSESDKQIKETLLDILVSFAGTGTPKVENVTWKPTKHNELAFLNITSPSEISVNTQKTISHINFWNKLNLENLKQEQKDEL</sequence>
<dbReference type="InterPro" id="IPR002018">
    <property type="entry name" value="CarbesteraseB"/>
</dbReference>
<evidence type="ECO:0000313" key="9">
    <source>
        <dbReference type="Proteomes" id="UP001154078"/>
    </source>
</evidence>
<keyword evidence="9" id="KW-1185">Reference proteome</keyword>
<dbReference type="OrthoDB" id="6846267at2759"/>
<dbReference type="InterPro" id="IPR019826">
    <property type="entry name" value="Carboxylesterase_B_AS"/>
</dbReference>
<protein>
    <recommendedName>
        <fullName evidence="6">Carboxylic ester hydrolase</fullName>
        <ecNumber evidence="6">3.1.1.-</ecNumber>
    </recommendedName>
</protein>
<dbReference type="PROSITE" id="PS00941">
    <property type="entry name" value="CARBOXYLESTERASE_B_2"/>
    <property type="match status" value="1"/>
</dbReference>
<dbReference type="InterPro" id="IPR050309">
    <property type="entry name" value="Type-B_Carboxylest/Lipase"/>
</dbReference>
<evidence type="ECO:0000256" key="2">
    <source>
        <dbReference type="ARBA" id="ARBA00022487"/>
    </source>
</evidence>
<name>A0A9P0BDN7_BRAAE</name>
<reference evidence="8" key="1">
    <citation type="submission" date="2021-12" db="EMBL/GenBank/DDBJ databases">
        <authorList>
            <person name="King R."/>
        </authorList>
    </citation>
    <scope>NUCLEOTIDE SEQUENCE</scope>
</reference>
<dbReference type="GO" id="GO:0052689">
    <property type="term" value="F:carboxylic ester hydrolase activity"/>
    <property type="evidence" value="ECO:0007669"/>
    <property type="project" value="UniProtKB-KW"/>
</dbReference>
<keyword evidence="4" id="KW-1015">Disulfide bond</keyword>
<feature type="domain" description="Carboxylesterase type B" evidence="7">
    <location>
        <begin position="27"/>
        <end position="535"/>
    </location>
</feature>
<keyword evidence="3 6" id="KW-0378">Hydrolase</keyword>
<organism evidence="8 9">
    <name type="scientific">Brassicogethes aeneus</name>
    <name type="common">Rape pollen beetle</name>
    <name type="synonym">Meligethes aeneus</name>
    <dbReference type="NCBI Taxonomy" id="1431903"/>
    <lineage>
        <taxon>Eukaryota</taxon>
        <taxon>Metazoa</taxon>
        <taxon>Ecdysozoa</taxon>
        <taxon>Arthropoda</taxon>
        <taxon>Hexapoda</taxon>
        <taxon>Insecta</taxon>
        <taxon>Pterygota</taxon>
        <taxon>Neoptera</taxon>
        <taxon>Endopterygota</taxon>
        <taxon>Coleoptera</taxon>
        <taxon>Polyphaga</taxon>
        <taxon>Cucujiformia</taxon>
        <taxon>Nitidulidae</taxon>
        <taxon>Meligethinae</taxon>
        <taxon>Brassicogethes</taxon>
    </lineage>
</organism>
<feature type="signal peptide" evidence="6">
    <location>
        <begin position="1"/>
        <end position="24"/>
    </location>
</feature>
<dbReference type="Proteomes" id="UP001154078">
    <property type="component" value="Chromosome 7"/>
</dbReference>
<evidence type="ECO:0000256" key="4">
    <source>
        <dbReference type="ARBA" id="ARBA00023157"/>
    </source>
</evidence>
<dbReference type="InterPro" id="IPR029058">
    <property type="entry name" value="AB_hydrolase_fold"/>
</dbReference>
<keyword evidence="2" id="KW-0719">Serine esterase</keyword>
<evidence type="ECO:0000256" key="6">
    <source>
        <dbReference type="RuleBase" id="RU361235"/>
    </source>
</evidence>
<dbReference type="SUPFAM" id="SSF53474">
    <property type="entry name" value="alpha/beta-Hydrolases"/>
    <property type="match status" value="1"/>
</dbReference>
<dbReference type="PANTHER" id="PTHR11559">
    <property type="entry name" value="CARBOXYLESTERASE"/>
    <property type="match status" value="1"/>
</dbReference>
<dbReference type="Gene3D" id="3.40.50.1820">
    <property type="entry name" value="alpha/beta hydrolase"/>
    <property type="match status" value="1"/>
</dbReference>
<feature type="chain" id="PRO_5040547928" description="Carboxylic ester hydrolase" evidence="6">
    <location>
        <begin position="25"/>
        <end position="551"/>
    </location>
</feature>
<evidence type="ECO:0000256" key="1">
    <source>
        <dbReference type="ARBA" id="ARBA00005964"/>
    </source>
</evidence>
<gene>
    <name evidence="8" type="ORF">MELIAE_LOCUS10745</name>
</gene>
<evidence type="ECO:0000256" key="3">
    <source>
        <dbReference type="ARBA" id="ARBA00022801"/>
    </source>
</evidence>
<keyword evidence="5" id="KW-0325">Glycoprotein</keyword>
<proteinExistence type="inferred from homology"/>
<dbReference type="EC" id="3.1.1.-" evidence="6"/>